<proteinExistence type="predicted"/>
<reference evidence="2" key="1">
    <citation type="submission" date="2020-11" db="EMBL/GenBank/DDBJ databases">
        <authorList>
            <person name="Tran Van P."/>
        </authorList>
    </citation>
    <scope>NUCLEOTIDE SEQUENCE</scope>
</reference>
<dbReference type="AlphaFoldDB" id="A0A7R9ADH9"/>
<feature type="compositionally biased region" description="Basic and acidic residues" evidence="1">
    <location>
        <begin position="30"/>
        <end position="39"/>
    </location>
</feature>
<evidence type="ECO:0000313" key="3">
    <source>
        <dbReference type="Proteomes" id="UP000677054"/>
    </source>
</evidence>
<name>A0A7R9ADH9_9CRUS</name>
<feature type="compositionally biased region" description="Basic and acidic residues" evidence="1">
    <location>
        <begin position="1"/>
        <end position="12"/>
    </location>
</feature>
<feature type="compositionally biased region" description="Polar residues" evidence="1">
    <location>
        <begin position="41"/>
        <end position="59"/>
    </location>
</feature>
<protein>
    <submittedName>
        <fullName evidence="2">Uncharacterized protein</fullName>
    </submittedName>
</protein>
<dbReference type="EMBL" id="LR903425">
    <property type="protein sequence ID" value="CAD7251888.1"/>
    <property type="molecule type" value="Genomic_DNA"/>
</dbReference>
<keyword evidence="3" id="KW-1185">Reference proteome</keyword>
<evidence type="ECO:0000313" key="2">
    <source>
        <dbReference type="EMBL" id="CAD7251888.1"/>
    </source>
</evidence>
<evidence type="ECO:0000256" key="1">
    <source>
        <dbReference type="SAM" id="MobiDB-lite"/>
    </source>
</evidence>
<organism evidence="2">
    <name type="scientific">Darwinula stevensoni</name>
    <dbReference type="NCBI Taxonomy" id="69355"/>
    <lineage>
        <taxon>Eukaryota</taxon>
        <taxon>Metazoa</taxon>
        <taxon>Ecdysozoa</taxon>
        <taxon>Arthropoda</taxon>
        <taxon>Crustacea</taxon>
        <taxon>Oligostraca</taxon>
        <taxon>Ostracoda</taxon>
        <taxon>Podocopa</taxon>
        <taxon>Podocopida</taxon>
        <taxon>Darwinulocopina</taxon>
        <taxon>Darwinuloidea</taxon>
        <taxon>Darwinulidae</taxon>
        <taxon>Darwinula</taxon>
    </lineage>
</organism>
<gene>
    <name evidence="2" type="ORF">DSTB1V02_LOCUS11650</name>
</gene>
<feature type="region of interest" description="Disordered" evidence="1">
    <location>
        <begin position="1"/>
        <end position="59"/>
    </location>
</feature>
<dbReference type="Proteomes" id="UP000677054">
    <property type="component" value="Unassembled WGS sequence"/>
</dbReference>
<feature type="region of interest" description="Disordered" evidence="1">
    <location>
        <begin position="175"/>
        <end position="195"/>
    </location>
</feature>
<accession>A0A7R9ADH9</accession>
<sequence>MESCKTEYHRPASLEVIKNAERPPPVTYYRKHDAHDRRPSHVNSSQDRQAVASEQANQRCLSNQRFSQDVGPVCKWSSRGETSHNIFGYPPKPFKGTRQRSICNRKQKTSSHEKDCSSMEERVAKAKQVEDRLVHERKFGEVEKDGTTIKFHHRTYASHHSNVVILCELTKRNRIKNQKQSREKPDPLTHKDFHK</sequence>
<dbReference type="EMBL" id="CAJPEV010003908">
    <property type="protein sequence ID" value="CAG0900796.1"/>
    <property type="molecule type" value="Genomic_DNA"/>
</dbReference>
<feature type="compositionally biased region" description="Basic and acidic residues" evidence="1">
    <location>
        <begin position="180"/>
        <end position="195"/>
    </location>
</feature>